<sequence length="336" mass="38414">MSELEIEQMIANSKANENIALKLFEIEKEILESKSCEELIQCLLNSIKQKFDITAITLLLVEPTPISYLFNELLQSNWQHRHSTKISLDQLKVFHHDSKPFLTNDLDSLSAVIPNNLLIEAQSIALIPLILEGQLFGSLLFSDRDKSRFSNKLGTFHLEQLATKVSLCLSNVLIREQLEYMAHYDRLTGVANRRLMEVFIAEELVRQQRYGVPFSLLFIDCDDFKQVNDQYGHDCGDKVLAYIAAKLQGLIRENDRCFRYAGDEFVVVLASQKHQEAELAAQRLSRFFVKNPMPYQNTVLPVTITCGVAASDGKRSMSELLKEADSHLYQLKNNRQ</sequence>
<dbReference type="InterPro" id="IPR043128">
    <property type="entry name" value="Rev_trsase/Diguanyl_cyclase"/>
</dbReference>
<evidence type="ECO:0000259" key="4">
    <source>
        <dbReference type="PROSITE" id="PS50887"/>
    </source>
</evidence>
<comment type="caution">
    <text evidence="6">The sequence shown here is derived from an EMBL/GenBank/DDBJ whole genome shotgun (WGS) entry which is preliminary data.</text>
</comment>
<evidence type="ECO:0000256" key="1">
    <source>
        <dbReference type="ARBA" id="ARBA00001946"/>
    </source>
</evidence>
<evidence type="ECO:0000313" key="5">
    <source>
        <dbReference type="EMBL" id="TWX55641.1"/>
    </source>
</evidence>
<gene>
    <name evidence="5" type="ORF">ESZ26_16190</name>
    <name evidence="6" type="ORF">ESZ27_14245</name>
</gene>
<comment type="cofactor">
    <cofactor evidence="1">
        <name>Mg(2+)</name>
        <dbReference type="ChEBI" id="CHEBI:18420"/>
    </cofactor>
</comment>
<dbReference type="GO" id="GO:0043709">
    <property type="term" value="P:cell adhesion involved in single-species biofilm formation"/>
    <property type="evidence" value="ECO:0007669"/>
    <property type="project" value="TreeGrafter"/>
</dbReference>
<dbReference type="SMART" id="SM00267">
    <property type="entry name" value="GGDEF"/>
    <property type="match status" value="1"/>
</dbReference>
<feature type="domain" description="GGDEF" evidence="4">
    <location>
        <begin position="212"/>
        <end position="336"/>
    </location>
</feature>
<dbReference type="OrthoDB" id="9812260at2"/>
<evidence type="ECO:0000256" key="2">
    <source>
        <dbReference type="ARBA" id="ARBA00012528"/>
    </source>
</evidence>
<dbReference type="Proteomes" id="UP000321525">
    <property type="component" value="Unassembled WGS sequence"/>
</dbReference>
<proteinExistence type="predicted"/>
<dbReference type="PANTHER" id="PTHR45138:SF9">
    <property type="entry name" value="DIGUANYLATE CYCLASE DGCM-RELATED"/>
    <property type="match status" value="1"/>
</dbReference>
<dbReference type="InterPro" id="IPR000160">
    <property type="entry name" value="GGDEF_dom"/>
</dbReference>
<evidence type="ECO:0000256" key="3">
    <source>
        <dbReference type="ARBA" id="ARBA00034247"/>
    </source>
</evidence>
<dbReference type="Pfam" id="PF00990">
    <property type="entry name" value="GGDEF"/>
    <property type="match status" value="1"/>
</dbReference>
<dbReference type="Gene3D" id="3.30.70.270">
    <property type="match status" value="1"/>
</dbReference>
<organism evidence="6 8">
    <name type="scientific">Colwellia hornerae</name>
    <dbReference type="NCBI Taxonomy" id="89402"/>
    <lineage>
        <taxon>Bacteria</taxon>
        <taxon>Pseudomonadati</taxon>
        <taxon>Pseudomonadota</taxon>
        <taxon>Gammaproteobacteria</taxon>
        <taxon>Alteromonadales</taxon>
        <taxon>Colwelliaceae</taxon>
        <taxon>Colwellia</taxon>
    </lineage>
</organism>
<dbReference type="GO" id="GO:1902201">
    <property type="term" value="P:negative regulation of bacterial-type flagellum-dependent cell motility"/>
    <property type="evidence" value="ECO:0007669"/>
    <property type="project" value="TreeGrafter"/>
</dbReference>
<dbReference type="FunFam" id="3.30.70.270:FF:000001">
    <property type="entry name" value="Diguanylate cyclase domain protein"/>
    <property type="match status" value="1"/>
</dbReference>
<dbReference type="InterPro" id="IPR029787">
    <property type="entry name" value="Nucleotide_cyclase"/>
</dbReference>
<dbReference type="GO" id="GO:0005886">
    <property type="term" value="C:plasma membrane"/>
    <property type="evidence" value="ECO:0007669"/>
    <property type="project" value="TreeGrafter"/>
</dbReference>
<keyword evidence="7" id="KW-1185">Reference proteome</keyword>
<dbReference type="EMBL" id="VOLQ01000030">
    <property type="protein sequence ID" value="TWX64657.1"/>
    <property type="molecule type" value="Genomic_DNA"/>
</dbReference>
<dbReference type="EMBL" id="VOLR01000027">
    <property type="protein sequence ID" value="TWX55641.1"/>
    <property type="molecule type" value="Genomic_DNA"/>
</dbReference>
<dbReference type="SUPFAM" id="SSF55781">
    <property type="entry name" value="GAF domain-like"/>
    <property type="match status" value="1"/>
</dbReference>
<dbReference type="RefSeq" id="WP_146800494.1">
    <property type="nucleotide sequence ID" value="NZ_VOLP01000026.1"/>
</dbReference>
<dbReference type="Pfam" id="PF04340">
    <property type="entry name" value="DUF484"/>
    <property type="match status" value="1"/>
</dbReference>
<reference evidence="6 8" key="1">
    <citation type="submission" date="2019-07" db="EMBL/GenBank/DDBJ databases">
        <title>Genomes of sea-ice associated Colwellia species.</title>
        <authorList>
            <person name="Bowman J.P."/>
        </authorList>
    </citation>
    <scope>NUCLEOTIDE SEQUENCE [LARGE SCALE GENOMIC DNA]</scope>
    <source>
        <strain evidence="5 7">ACAM 607</strain>
        <strain evidence="6 8">IC036</strain>
    </source>
</reference>
<dbReference type="GO" id="GO:0052621">
    <property type="term" value="F:diguanylate cyclase activity"/>
    <property type="evidence" value="ECO:0007669"/>
    <property type="project" value="UniProtKB-EC"/>
</dbReference>
<dbReference type="InterPro" id="IPR050469">
    <property type="entry name" value="Diguanylate_Cyclase"/>
</dbReference>
<name>A0A5C6Q7T1_9GAMM</name>
<protein>
    <recommendedName>
        <fullName evidence="2">diguanylate cyclase</fullName>
        <ecNumber evidence="2">2.7.7.65</ecNumber>
    </recommendedName>
</protein>
<dbReference type="Gene3D" id="3.30.450.40">
    <property type="match status" value="1"/>
</dbReference>
<dbReference type="PROSITE" id="PS50887">
    <property type="entry name" value="GGDEF"/>
    <property type="match status" value="1"/>
</dbReference>
<dbReference type="NCBIfam" id="TIGR00254">
    <property type="entry name" value="GGDEF"/>
    <property type="match status" value="1"/>
</dbReference>
<dbReference type="InterPro" id="IPR029016">
    <property type="entry name" value="GAF-like_dom_sf"/>
</dbReference>
<dbReference type="PANTHER" id="PTHR45138">
    <property type="entry name" value="REGULATORY COMPONENTS OF SENSORY TRANSDUCTION SYSTEM"/>
    <property type="match status" value="1"/>
</dbReference>
<evidence type="ECO:0000313" key="8">
    <source>
        <dbReference type="Proteomes" id="UP000321917"/>
    </source>
</evidence>
<dbReference type="EC" id="2.7.7.65" evidence="2"/>
<dbReference type="InterPro" id="IPR007435">
    <property type="entry name" value="DUF484"/>
</dbReference>
<evidence type="ECO:0000313" key="6">
    <source>
        <dbReference type="EMBL" id="TWX64657.1"/>
    </source>
</evidence>
<dbReference type="AlphaFoldDB" id="A0A5C6Q7T1"/>
<dbReference type="Proteomes" id="UP000321917">
    <property type="component" value="Unassembled WGS sequence"/>
</dbReference>
<dbReference type="SUPFAM" id="SSF55073">
    <property type="entry name" value="Nucleotide cyclase"/>
    <property type="match status" value="1"/>
</dbReference>
<evidence type="ECO:0000313" key="7">
    <source>
        <dbReference type="Proteomes" id="UP000321525"/>
    </source>
</evidence>
<dbReference type="CDD" id="cd01949">
    <property type="entry name" value="GGDEF"/>
    <property type="match status" value="1"/>
</dbReference>
<comment type="catalytic activity">
    <reaction evidence="3">
        <text>2 GTP = 3',3'-c-di-GMP + 2 diphosphate</text>
        <dbReference type="Rhea" id="RHEA:24898"/>
        <dbReference type="ChEBI" id="CHEBI:33019"/>
        <dbReference type="ChEBI" id="CHEBI:37565"/>
        <dbReference type="ChEBI" id="CHEBI:58805"/>
        <dbReference type="EC" id="2.7.7.65"/>
    </reaction>
</comment>
<accession>A0A5C6Q7T1</accession>